<evidence type="ECO:0000313" key="2">
    <source>
        <dbReference type="EMBL" id="SEI40453.1"/>
    </source>
</evidence>
<accession>A0A1H6Q9M0</accession>
<feature type="transmembrane region" description="Helical" evidence="1">
    <location>
        <begin position="99"/>
        <end position="117"/>
    </location>
</feature>
<keyword evidence="1" id="KW-1133">Transmembrane helix</keyword>
<keyword evidence="3" id="KW-1185">Reference proteome</keyword>
<feature type="transmembrane region" description="Helical" evidence="1">
    <location>
        <begin position="59"/>
        <end position="79"/>
    </location>
</feature>
<dbReference type="OrthoDB" id="756650at2"/>
<feature type="transmembrane region" description="Helical" evidence="1">
    <location>
        <begin position="211"/>
        <end position="228"/>
    </location>
</feature>
<evidence type="ECO:0000256" key="1">
    <source>
        <dbReference type="SAM" id="Phobius"/>
    </source>
</evidence>
<evidence type="ECO:0000313" key="3">
    <source>
        <dbReference type="Proteomes" id="UP000199532"/>
    </source>
</evidence>
<dbReference type="EMBL" id="FNXY01000001">
    <property type="protein sequence ID" value="SEI40453.1"/>
    <property type="molecule type" value="Genomic_DNA"/>
</dbReference>
<dbReference type="STRING" id="408657.SAMN04487995_0435"/>
<feature type="transmembrane region" description="Helical" evidence="1">
    <location>
        <begin position="189"/>
        <end position="206"/>
    </location>
</feature>
<feature type="transmembrane region" description="Helical" evidence="1">
    <location>
        <begin position="12"/>
        <end position="27"/>
    </location>
</feature>
<dbReference type="RefSeq" id="WP_090331473.1">
    <property type="nucleotide sequence ID" value="NZ_FNXY01000001.1"/>
</dbReference>
<dbReference type="AlphaFoldDB" id="A0A1H6Q9M0"/>
<feature type="transmembrane region" description="Helical" evidence="1">
    <location>
        <begin position="123"/>
        <end position="141"/>
    </location>
</feature>
<organism evidence="2 3">
    <name type="scientific">Dyadobacter koreensis</name>
    <dbReference type="NCBI Taxonomy" id="408657"/>
    <lineage>
        <taxon>Bacteria</taxon>
        <taxon>Pseudomonadati</taxon>
        <taxon>Bacteroidota</taxon>
        <taxon>Cytophagia</taxon>
        <taxon>Cytophagales</taxon>
        <taxon>Spirosomataceae</taxon>
        <taxon>Dyadobacter</taxon>
    </lineage>
</organism>
<feature type="transmembrane region" description="Helical" evidence="1">
    <location>
        <begin position="240"/>
        <end position="264"/>
    </location>
</feature>
<evidence type="ECO:0008006" key="4">
    <source>
        <dbReference type="Google" id="ProtNLM"/>
    </source>
</evidence>
<feature type="transmembrane region" description="Helical" evidence="1">
    <location>
        <begin position="358"/>
        <end position="387"/>
    </location>
</feature>
<gene>
    <name evidence="2" type="ORF">SAMN04487995_0435</name>
</gene>
<feature type="transmembrane region" description="Helical" evidence="1">
    <location>
        <begin position="34"/>
        <end position="53"/>
    </location>
</feature>
<reference evidence="2 3" key="1">
    <citation type="submission" date="2016-10" db="EMBL/GenBank/DDBJ databases">
        <authorList>
            <person name="de Groot N.N."/>
        </authorList>
    </citation>
    <scope>NUCLEOTIDE SEQUENCE [LARGE SCALE GENOMIC DNA]</scope>
    <source>
        <strain evidence="2 3">DSM 19938</strain>
    </source>
</reference>
<feature type="transmembrane region" description="Helical" evidence="1">
    <location>
        <begin position="162"/>
        <end position="183"/>
    </location>
</feature>
<name>A0A1H6Q9M0_9BACT</name>
<sequence length="410" mass="47081">MFDLKKLTPFDWVMVGFILHALGGMFFDSSKALCYLLCGVGLIIIFYNAVFQIQFQKPFGGMMLVIFILFLLWTAIILIRPFVSRETFSSDGYSLINRYTWLSFITPLIVFLGFGQVTLSSVFKFTFVQGIIGIVLLVLNYKQIFQANEDIDVEDYQTYIGIIYIPLQYLFASSFMILCSEFISVKYRVMAYFTMFTCVFLALYSARRGNLFMYLLIVLFAFILNIAASKGASKLLKLGIVTVVITFAVLLFNVYAGSTFALFLARLEEDTRTGVEEYFYYSFQGESLDWIIGRGLNGTYYCPIFDMSNVNRGMIETGYLHLILKGGILYLGLFCFLVLQSAYLGFFRSNNILTKGMAFYLVAHIIFLLPFGLPAFNFEYIVLWICVFYCQSKEFRMCSDTEIKLHLAYN</sequence>
<proteinExistence type="predicted"/>
<dbReference type="Proteomes" id="UP000199532">
    <property type="component" value="Unassembled WGS sequence"/>
</dbReference>
<keyword evidence="1" id="KW-0472">Membrane</keyword>
<protein>
    <recommendedName>
        <fullName evidence="4">O-Antigen ligase</fullName>
    </recommendedName>
</protein>
<keyword evidence="1" id="KW-0812">Transmembrane</keyword>
<feature type="transmembrane region" description="Helical" evidence="1">
    <location>
        <begin position="322"/>
        <end position="346"/>
    </location>
</feature>